<keyword evidence="1" id="KW-0223">Dioxygenase</keyword>
<evidence type="ECO:0000313" key="2">
    <source>
        <dbReference type="Proteomes" id="UP000308600"/>
    </source>
</evidence>
<sequence>MARNFKTKLTSLLSVDSPIVCAPMAGASGALLASQVTLGGGFGFIAAGYDAPEAFERELLVARSELNIPPGETLPIGVGFLVWQLEKAGLSESPTLNLTLQHGVKAVWFAFGENLQLWIEQVRAHDRVSGHRTIVFVQVTSLAEAQLALHGWKVDVLVVQGIESGGHGSSEALPLLTFLLEVLSIVPEDGPPVLAAGGLASGVHLASVLAAGASGAVFGTRFLLSPESLYTDAQRLALVNAKSDSTVRTLAFDQVRGTVGWPHNVDGRALTNLTVEEFNQGEDLEELRKKWQEGTKEGNPERMLVWAGMGVGMMTSVMPAKDILKEIHHDCLRRIEKLPGLLG</sequence>
<accession>A0ACD3B1A4</accession>
<protein>
    <submittedName>
        <fullName evidence="1">2-nitropropane dioxygenase</fullName>
    </submittedName>
</protein>
<keyword evidence="2" id="KW-1185">Reference proteome</keyword>
<name>A0ACD3B1A4_9AGAR</name>
<dbReference type="EMBL" id="ML208295">
    <property type="protein sequence ID" value="TFK71621.1"/>
    <property type="molecule type" value="Genomic_DNA"/>
</dbReference>
<organism evidence="1 2">
    <name type="scientific">Pluteus cervinus</name>
    <dbReference type="NCBI Taxonomy" id="181527"/>
    <lineage>
        <taxon>Eukaryota</taxon>
        <taxon>Fungi</taxon>
        <taxon>Dikarya</taxon>
        <taxon>Basidiomycota</taxon>
        <taxon>Agaricomycotina</taxon>
        <taxon>Agaricomycetes</taxon>
        <taxon>Agaricomycetidae</taxon>
        <taxon>Agaricales</taxon>
        <taxon>Pluteineae</taxon>
        <taxon>Pluteaceae</taxon>
        <taxon>Pluteus</taxon>
    </lineage>
</organism>
<dbReference type="Proteomes" id="UP000308600">
    <property type="component" value="Unassembled WGS sequence"/>
</dbReference>
<gene>
    <name evidence="1" type="ORF">BDN72DRAFT_793557</name>
</gene>
<keyword evidence="1" id="KW-0560">Oxidoreductase</keyword>
<evidence type="ECO:0000313" key="1">
    <source>
        <dbReference type="EMBL" id="TFK71621.1"/>
    </source>
</evidence>
<proteinExistence type="predicted"/>
<reference evidence="1 2" key="1">
    <citation type="journal article" date="2019" name="Nat. Ecol. Evol.">
        <title>Megaphylogeny resolves global patterns of mushroom evolution.</title>
        <authorList>
            <person name="Varga T."/>
            <person name="Krizsan K."/>
            <person name="Foldi C."/>
            <person name="Dima B."/>
            <person name="Sanchez-Garcia M."/>
            <person name="Sanchez-Ramirez S."/>
            <person name="Szollosi G.J."/>
            <person name="Szarkandi J.G."/>
            <person name="Papp V."/>
            <person name="Albert L."/>
            <person name="Andreopoulos W."/>
            <person name="Angelini C."/>
            <person name="Antonin V."/>
            <person name="Barry K.W."/>
            <person name="Bougher N.L."/>
            <person name="Buchanan P."/>
            <person name="Buyck B."/>
            <person name="Bense V."/>
            <person name="Catcheside P."/>
            <person name="Chovatia M."/>
            <person name="Cooper J."/>
            <person name="Damon W."/>
            <person name="Desjardin D."/>
            <person name="Finy P."/>
            <person name="Geml J."/>
            <person name="Haridas S."/>
            <person name="Hughes K."/>
            <person name="Justo A."/>
            <person name="Karasinski D."/>
            <person name="Kautmanova I."/>
            <person name="Kiss B."/>
            <person name="Kocsube S."/>
            <person name="Kotiranta H."/>
            <person name="LaButti K.M."/>
            <person name="Lechner B.E."/>
            <person name="Liimatainen K."/>
            <person name="Lipzen A."/>
            <person name="Lukacs Z."/>
            <person name="Mihaltcheva S."/>
            <person name="Morgado L.N."/>
            <person name="Niskanen T."/>
            <person name="Noordeloos M.E."/>
            <person name="Ohm R.A."/>
            <person name="Ortiz-Santana B."/>
            <person name="Ovrebo C."/>
            <person name="Racz N."/>
            <person name="Riley R."/>
            <person name="Savchenko A."/>
            <person name="Shiryaev A."/>
            <person name="Soop K."/>
            <person name="Spirin V."/>
            <person name="Szebenyi C."/>
            <person name="Tomsovsky M."/>
            <person name="Tulloss R.E."/>
            <person name="Uehling J."/>
            <person name="Grigoriev I.V."/>
            <person name="Vagvolgyi C."/>
            <person name="Papp T."/>
            <person name="Martin F.M."/>
            <person name="Miettinen O."/>
            <person name="Hibbett D.S."/>
            <person name="Nagy L.G."/>
        </authorList>
    </citation>
    <scope>NUCLEOTIDE SEQUENCE [LARGE SCALE GENOMIC DNA]</scope>
    <source>
        <strain evidence="1 2">NL-1719</strain>
    </source>
</reference>